<name>A0A132NGH7_9ACTN</name>
<evidence type="ECO:0000313" key="4">
    <source>
        <dbReference type="Proteomes" id="UP000070659"/>
    </source>
</evidence>
<dbReference type="PATRIC" id="fig|1469144.8.peg.1622"/>
<dbReference type="AlphaFoldDB" id="A0A132NGH7"/>
<evidence type="ECO:0000313" key="2">
    <source>
        <dbReference type="EMBL" id="KWX09076.1"/>
    </source>
</evidence>
<dbReference type="EMBL" id="JYIJ01000009">
    <property type="protein sequence ID" value="KWX05893.1"/>
    <property type="molecule type" value="Genomic_DNA"/>
</dbReference>
<dbReference type="RefSeq" id="WP_067067799.1">
    <property type="nucleotide sequence ID" value="NZ_JYIJ01000009.1"/>
</dbReference>
<reference evidence="2 4" key="2">
    <citation type="submission" date="2015-02" db="EMBL/GenBank/DDBJ databases">
        <title>Physiological reanalysis, assessment of diazotrophy, and genome sequences of multiple isolates of Streptomyces thermoautotrophicus.</title>
        <authorList>
            <person name="MacKellar D.C."/>
            <person name="Lieber L."/>
            <person name="Norman J."/>
            <person name="Bolger A."/>
            <person name="Tobin C."/>
            <person name="Murray J.W."/>
            <person name="Prell J."/>
        </authorList>
    </citation>
    <scope>NUCLEOTIDE SEQUENCE [LARGE SCALE GENOMIC DNA]</scope>
    <source>
        <strain evidence="2 4">UBT1</strain>
    </source>
</reference>
<dbReference type="EMBL" id="JYIK01000893">
    <property type="protein sequence ID" value="KWX09076.1"/>
    <property type="molecule type" value="Genomic_DNA"/>
</dbReference>
<evidence type="ECO:0000313" key="3">
    <source>
        <dbReference type="Proteomes" id="UP000070598"/>
    </source>
</evidence>
<proteinExistence type="predicted"/>
<dbReference type="Proteomes" id="UP000070598">
    <property type="component" value="Unassembled WGS sequence"/>
</dbReference>
<gene>
    <name evidence="1" type="ORF">TH66_00790</name>
    <name evidence="2" type="ORF">TR74_11820</name>
</gene>
<organism evidence="2 3">
    <name type="scientific">Carbonactinospora thermoautotrophica</name>
    <dbReference type="NCBI Taxonomy" id="1469144"/>
    <lineage>
        <taxon>Bacteria</taxon>
        <taxon>Bacillati</taxon>
        <taxon>Actinomycetota</taxon>
        <taxon>Actinomycetes</taxon>
        <taxon>Kitasatosporales</taxon>
        <taxon>Carbonactinosporaceae</taxon>
        <taxon>Carbonactinospora</taxon>
    </lineage>
</organism>
<dbReference type="Proteomes" id="UP000070659">
    <property type="component" value="Unassembled WGS sequence"/>
</dbReference>
<evidence type="ECO:0000313" key="1">
    <source>
        <dbReference type="EMBL" id="KWX05893.1"/>
    </source>
</evidence>
<accession>A0A132NGH7</accession>
<comment type="caution">
    <text evidence="2">The sequence shown here is derived from an EMBL/GenBank/DDBJ whole genome shotgun (WGS) entry which is preliminary data.</text>
</comment>
<protein>
    <submittedName>
        <fullName evidence="2">Uncharacterized protein</fullName>
    </submittedName>
</protein>
<sequence length="68" mass="7192">MNRLSCWPGALADTVDANVDLDAPAPLAPVGSRLPLDTPTSPVVLEITTDRPRLLAVRYAALIPEVGE</sequence>
<reference evidence="3" key="1">
    <citation type="submission" date="2015-02" db="EMBL/GenBank/DDBJ databases">
        <title>Physiological reanalysis, assessment of diazotrophy, and genome sequences of multiple isolates of Streptomyces thermoautotrophicus.</title>
        <authorList>
            <person name="MacKellar D.C."/>
            <person name="Lieber L."/>
            <person name="Norman J."/>
            <person name="Bolger A."/>
            <person name="Tobin C."/>
            <person name="Murray J.W."/>
            <person name="Friesen M."/>
            <person name="Prell J."/>
        </authorList>
    </citation>
    <scope>NUCLEOTIDE SEQUENCE [LARGE SCALE GENOMIC DNA]</scope>
    <source>
        <strain evidence="3">UBT1</strain>
    </source>
</reference>